<keyword evidence="2" id="KW-0719">Serine esterase</keyword>
<comment type="caution">
    <text evidence="8">The sequence shown here is derived from an EMBL/GenBank/DDBJ whole genome shotgun (WGS) entry which is preliminary data.</text>
</comment>
<evidence type="ECO:0000313" key="8">
    <source>
        <dbReference type="EMBL" id="RZC36306.1"/>
    </source>
</evidence>
<reference evidence="8 9" key="1">
    <citation type="submission" date="2017-03" db="EMBL/GenBank/DDBJ databases">
        <title>Genome of the blue death feigning beetle - Asbolus verrucosus.</title>
        <authorList>
            <person name="Rider S.D."/>
        </authorList>
    </citation>
    <scope>NUCLEOTIDE SEQUENCE [LARGE SCALE GENOMIC DNA]</scope>
    <source>
        <strain evidence="8">Butters</strain>
        <tissue evidence="8">Head and leg muscle</tissue>
    </source>
</reference>
<keyword evidence="5" id="KW-0325">Glycoprotein</keyword>
<dbReference type="AlphaFoldDB" id="A0A482VU97"/>
<evidence type="ECO:0000256" key="1">
    <source>
        <dbReference type="ARBA" id="ARBA00005964"/>
    </source>
</evidence>
<comment type="similarity">
    <text evidence="1 6">Belongs to the type-B carboxylesterase/lipase family.</text>
</comment>
<dbReference type="OrthoDB" id="6846267at2759"/>
<dbReference type="STRING" id="1661398.A0A482VU97"/>
<dbReference type="SUPFAM" id="SSF53474">
    <property type="entry name" value="alpha/beta-Hydrolases"/>
    <property type="match status" value="1"/>
</dbReference>
<dbReference type="PANTHER" id="PTHR11559">
    <property type="entry name" value="CARBOXYLESTERASE"/>
    <property type="match status" value="1"/>
</dbReference>
<protein>
    <recommendedName>
        <fullName evidence="6">Carboxylic ester hydrolase</fullName>
        <ecNumber evidence="6">3.1.1.-</ecNumber>
    </recommendedName>
</protein>
<dbReference type="EC" id="3.1.1.-" evidence="6"/>
<dbReference type="InterPro" id="IPR019826">
    <property type="entry name" value="Carboxylesterase_B_AS"/>
</dbReference>
<feature type="non-terminal residue" evidence="8">
    <location>
        <position position="1"/>
    </location>
</feature>
<dbReference type="InterPro" id="IPR050309">
    <property type="entry name" value="Type-B_Carboxylest/Lipase"/>
</dbReference>
<proteinExistence type="inferred from homology"/>
<name>A0A482VU97_ASBVE</name>
<feature type="domain" description="Carboxylesterase type B" evidence="7">
    <location>
        <begin position="1"/>
        <end position="380"/>
    </location>
</feature>
<evidence type="ECO:0000256" key="5">
    <source>
        <dbReference type="ARBA" id="ARBA00023180"/>
    </source>
</evidence>
<accession>A0A482VU97</accession>
<evidence type="ECO:0000259" key="7">
    <source>
        <dbReference type="Pfam" id="PF00135"/>
    </source>
</evidence>
<evidence type="ECO:0000256" key="4">
    <source>
        <dbReference type="ARBA" id="ARBA00023157"/>
    </source>
</evidence>
<evidence type="ECO:0000256" key="3">
    <source>
        <dbReference type="ARBA" id="ARBA00022801"/>
    </source>
</evidence>
<dbReference type="InterPro" id="IPR029058">
    <property type="entry name" value="AB_hydrolase_fold"/>
</dbReference>
<sequence>LNIYVPREQPNPEEKLNVIVHIHGGGFTFGNGHFYAHPEYLMDRDAILVTFNYRLGILGFLSTEDAVIPGNNGLKDQVLALKWVQKNIACFGGNPGSVTITGASAGAASVHLHYLSPMSRGLFHRGLSNSGCAFNPWTMQKGAEEKSKILASAVGCPEAPSERLLKCLKQRSYRQILNKITLFYGYKFEPAVPFGPVVETGPKPFLDQHPYQLFVKGEVQDLPWVSSYVAHEGKLLTLATFNDNIEEINADWKKSAPFTLYYNYTIARPVWSFFTERIKEDYLGKNQNVNDENFNEFVKIFTDRVFVYDGVAAAKLHAGATNSSVYFYFFSYTDNGTTVQHADDIQYFFSGNVVGREPTENELKMKDVMLDMLMAYAKTE</sequence>
<evidence type="ECO:0000313" key="9">
    <source>
        <dbReference type="Proteomes" id="UP000292052"/>
    </source>
</evidence>
<dbReference type="EMBL" id="QDEB01063232">
    <property type="protein sequence ID" value="RZC36306.1"/>
    <property type="molecule type" value="Genomic_DNA"/>
</dbReference>
<gene>
    <name evidence="8" type="ORF">BDFB_014018</name>
</gene>
<evidence type="ECO:0000256" key="6">
    <source>
        <dbReference type="RuleBase" id="RU361235"/>
    </source>
</evidence>
<organism evidence="8 9">
    <name type="scientific">Asbolus verrucosus</name>
    <name type="common">Desert ironclad beetle</name>
    <dbReference type="NCBI Taxonomy" id="1661398"/>
    <lineage>
        <taxon>Eukaryota</taxon>
        <taxon>Metazoa</taxon>
        <taxon>Ecdysozoa</taxon>
        <taxon>Arthropoda</taxon>
        <taxon>Hexapoda</taxon>
        <taxon>Insecta</taxon>
        <taxon>Pterygota</taxon>
        <taxon>Neoptera</taxon>
        <taxon>Endopterygota</taxon>
        <taxon>Coleoptera</taxon>
        <taxon>Polyphaga</taxon>
        <taxon>Cucujiformia</taxon>
        <taxon>Tenebrionidae</taxon>
        <taxon>Pimeliinae</taxon>
        <taxon>Asbolus</taxon>
    </lineage>
</organism>
<dbReference type="PROSITE" id="PS00122">
    <property type="entry name" value="CARBOXYLESTERASE_B_1"/>
    <property type="match status" value="1"/>
</dbReference>
<keyword evidence="3 6" id="KW-0378">Hydrolase</keyword>
<dbReference type="Gene3D" id="3.40.50.1820">
    <property type="entry name" value="alpha/beta hydrolase"/>
    <property type="match status" value="1"/>
</dbReference>
<keyword evidence="4" id="KW-1015">Disulfide bond</keyword>
<dbReference type="Proteomes" id="UP000292052">
    <property type="component" value="Unassembled WGS sequence"/>
</dbReference>
<keyword evidence="9" id="KW-1185">Reference proteome</keyword>
<dbReference type="GO" id="GO:0052689">
    <property type="term" value="F:carboxylic ester hydrolase activity"/>
    <property type="evidence" value="ECO:0007669"/>
    <property type="project" value="UniProtKB-KW"/>
</dbReference>
<dbReference type="InterPro" id="IPR002018">
    <property type="entry name" value="CarbesteraseB"/>
</dbReference>
<evidence type="ECO:0000256" key="2">
    <source>
        <dbReference type="ARBA" id="ARBA00022487"/>
    </source>
</evidence>
<dbReference type="Pfam" id="PF00135">
    <property type="entry name" value="COesterase"/>
    <property type="match status" value="1"/>
</dbReference>